<feature type="transmembrane region" description="Helical" evidence="5">
    <location>
        <begin position="75"/>
        <end position="97"/>
    </location>
</feature>
<evidence type="ECO:0000313" key="6">
    <source>
        <dbReference type="EMBL" id="CAB4568165.1"/>
    </source>
</evidence>
<dbReference type="NCBIfam" id="TIGR00945">
    <property type="entry name" value="tatC"/>
    <property type="match status" value="1"/>
</dbReference>
<dbReference type="GO" id="GO:0043953">
    <property type="term" value="P:protein transport by the Tat complex"/>
    <property type="evidence" value="ECO:0007669"/>
    <property type="project" value="TreeGrafter"/>
</dbReference>
<evidence type="ECO:0000256" key="2">
    <source>
        <dbReference type="ARBA" id="ARBA00022692"/>
    </source>
</evidence>
<dbReference type="PROSITE" id="PS01218">
    <property type="entry name" value="TATC"/>
    <property type="match status" value="1"/>
</dbReference>
<dbReference type="GO" id="GO:0065002">
    <property type="term" value="P:intracellular protein transmembrane transport"/>
    <property type="evidence" value="ECO:0007669"/>
    <property type="project" value="TreeGrafter"/>
</dbReference>
<dbReference type="AlphaFoldDB" id="A0A6J6DYU9"/>
<dbReference type="Pfam" id="PF00902">
    <property type="entry name" value="TatC"/>
    <property type="match status" value="1"/>
</dbReference>
<dbReference type="PRINTS" id="PR01840">
    <property type="entry name" value="TATCFAMILY"/>
</dbReference>
<comment type="subcellular location">
    <subcellularLocation>
        <location evidence="1">Membrane</location>
        <topology evidence="1">Multi-pass membrane protein</topology>
    </subcellularLocation>
</comment>
<feature type="transmembrane region" description="Helical" evidence="5">
    <location>
        <begin position="216"/>
        <end position="237"/>
    </location>
</feature>
<dbReference type="PANTHER" id="PTHR30371:SF0">
    <property type="entry name" value="SEC-INDEPENDENT PROTEIN TRANSLOCASE PROTEIN TATC, CHLOROPLASTIC-RELATED"/>
    <property type="match status" value="1"/>
</dbReference>
<dbReference type="HAMAP" id="MF_00902">
    <property type="entry name" value="TatC"/>
    <property type="match status" value="1"/>
</dbReference>
<feature type="transmembrane region" description="Helical" evidence="5">
    <location>
        <begin position="14"/>
        <end position="32"/>
    </location>
</feature>
<sequence length="265" mass="29194">MPLLEHLAEFRKRMTRAVLFIGLFALVGWFFYDPIVDQLTLPICDLAEIRRTGSTECGNLFVGGVLGPLNLKIKVALITGVILSAPFWLYQFWAFIAPGLHNREKRYSIGFISVATPFFAMGVALGYFILPLAVKVLLGFTPSSLDNLVRFDEYLDFVLRLILVFGVAFELPVILVSLNLIGLVSGKAMIKPWRAAVFGIFFFTAALTPTGDPLTMGALALPLTVLYFGACGLSMILDRRKKNRVSTIADDVAEEIEAPAPIDES</sequence>
<organism evidence="6">
    <name type="scientific">freshwater metagenome</name>
    <dbReference type="NCBI Taxonomy" id="449393"/>
    <lineage>
        <taxon>unclassified sequences</taxon>
        <taxon>metagenomes</taxon>
        <taxon>ecological metagenomes</taxon>
    </lineage>
</organism>
<feature type="transmembrane region" description="Helical" evidence="5">
    <location>
        <begin position="157"/>
        <end position="181"/>
    </location>
</feature>
<proteinExistence type="inferred from homology"/>
<dbReference type="GO" id="GO:0009977">
    <property type="term" value="F:proton motive force dependent protein transmembrane transporter activity"/>
    <property type="evidence" value="ECO:0007669"/>
    <property type="project" value="TreeGrafter"/>
</dbReference>
<keyword evidence="2 5" id="KW-0812">Transmembrane</keyword>
<dbReference type="InterPro" id="IPR002033">
    <property type="entry name" value="TatC"/>
</dbReference>
<dbReference type="PANTHER" id="PTHR30371">
    <property type="entry name" value="SEC-INDEPENDENT PROTEIN TRANSLOCASE PROTEIN TATC"/>
    <property type="match status" value="1"/>
</dbReference>
<feature type="transmembrane region" description="Helical" evidence="5">
    <location>
        <begin position="193"/>
        <end position="210"/>
    </location>
</feature>
<evidence type="ECO:0000256" key="5">
    <source>
        <dbReference type="SAM" id="Phobius"/>
    </source>
</evidence>
<keyword evidence="4 5" id="KW-0472">Membrane</keyword>
<gene>
    <name evidence="6" type="ORF">UFOPK1650_00564</name>
</gene>
<protein>
    <submittedName>
        <fullName evidence="6">Unannotated protein</fullName>
    </submittedName>
</protein>
<feature type="transmembrane region" description="Helical" evidence="5">
    <location>
        <begin position="109"/>
        <end position="137"/>
    </location>
</feature>
<evidence type="ECO:0000256" key="3">
    <source>
        <dbReference type="ARBA" id="ARBA00022989"/>
    </source>
</evidence>
<name>A0A6J6DYU9_9ZZZZ</name>
<evidence type="ECO:0000256" key="4">
    <source>
        <dbReference type="ARBA" id="ARBA00023136"/>
    </source>
</evidence>
<dbReference type="GO" id="GO:0033281">
    <property type="term" value="C:TAT protein transport complex"/>
    <property type="evidence" value="ECO:0007669"/>
    <property type="project" value="TreeGrafter"/>
</dbReference>
<keyword evidence="3 5" id="KW-1133">Transmembrane helix</keyword>
<reference evidence="6" key="1">
    <citation type="submission" date="2020-05" db="EMBL/GenBank/DDBJ databases">
        <authorList>
            <person name="Chiriac C."/>
            <person name="Salcher M."/>
            <person name="Ghai R."/>
            <person name="Kavagutti S V."/>
        </authorList>
    </citation>
    <scope>NUCLEOTIDE SEQUENCE</scope>
</reference>
<dbReference type="EMBL" id="CAEZTJ010000066">
    <property type="protein sequence ID" value="CAB4568165.1"/>
    <property type="molecule type" value="Genomic_DNA"/>
</dbReference>
<accession>A0A6J6DYU9</accession>
<dbReference type="InterPro" id="IPR019820">
    <property type="entry name" value="Sec-indep_translocase_CS"/>
</dbReference>
<evidence type="ECO:0000256" key="1">
    <source>
        <dbReference type="ARBA" id="ARBA00004141"/>
    </source>
</evidence>